<evidence type="ECO:0000313" key="2">
    <source>
        <dbReference type="Proteomes" id="UP001149411"/>
    </source>
</evidence>
<dbReference type="Proteomes" id="UP001149411">
    <property type="component" value="Unassembled WGS sequence"/>
</dbReference>
<proteinExistence type="predicted"/>
<dbReference type="EMBL" id="RKLV01000011">
    <property type="protein sequence ID" value="MCX2819751.1"/>
    <property type="molecule type" value="Genomic_DNA"/>
</dbReference>
<organism evidence="1 2">
    <name type="scientific">Halorutilus salinus</name>
    <dbReference type="NCBI Taxonomy" id="2487751"/>
    <lineage>
        <taxon>Archaea</taxon>
        <taxon>Methanobacteriati</taxon>
        <taxon>Methanobacteriota</taxon>
        <taxon>Stenosarchaea group</taxon>
        <taxon>Halobacteria</taxon>
        <taxon>Halorutilales</taxon>
        <taxon>Halorutilaceae</taxon>
        <taxon>Halorutilus</taxon>
    </lineage>
</organism>
<evidence type="ECO:0000313" key="1">
    <source>
        <dbReference type="EMBL" id="MCX2819751.1"/>
    </source>
</evidence>
<dbReference type="RefSeq" id="WP_266088304.1">
    <property type="nucleotide sequence ID" value="NZ_RKLV01000011.1"/>
</dbReference>
<keyword evidence="2" id="KW-1185">Reference proteome</keyword>
<reference evidence="1" key="1">
    <citation type="submission" date="2022-09" db="EMBL/GenBank/DDBJ databases">
        <title>Haloadaptaus new haloarchaeum isolated from saline soil.</title>
        <authorList>
            <person name="Duran-Viseras A."/>
            <person name="Sanchez-Porro C."/>
            <person name="Ventosa A."/>
        </authorList>
    </citation>
    <scope>NUCLEOTIDE SEQUENCE</scope>
    <source>
        <strain evidence="1">F3-133</strain>
    </source>
</reference>
<protein>
    <submittedName>
        <fullName evidence="1">Uncharacterized protein</fullName>
    </submittedName>
</protein>
<sequence>METEQVSLTETLTEESLREIGGRIAGLPTGDEFKQAVEDDLWREFTVAEKPPESVLWDELPEERVYNRISGRGR</sequence>
<comment type="caution">
    <text evidence="1">The sequence shown here is derived from an EMBL/GenBank/DDBJ whole genome shotgun (WGS) entry which is preliminary data.</text>
</comment>
<name>A0A9Q4C7L5_9EURY</name>
<accession>A0A9Q4C7L5</accession>
<gene>
    <name evidence="1" type="ORF">EGH25_10365</name>
</gene>
<dbReference type="AlphaFoldDB" id="A0A9Q4C7L5"/>